<evidence type="ECO:0000313" key="1">
    <source>
        <dbReference type="EMBL" id="KAH7671247.1"/>
    </source>
</evidence>
<gene>
    <name evidence="1" type="ORF">IHE45_10G081000</name>
</gene>
<evidence type="ECO:0000313" key="2">
    <source>
        <dbReference type="Proteomes" id="UP000827976"/>
    </source>
</evidence>
<dbReference type="Proteomes" id="UP000827976">
    <property type="component" value="Chromosome 10"/>
</dbReference>
<dbReference type="EMBL" id="CM037020">
    <property type="protein sequence ID" value="KAH7671247.1"/>
    <property type="molecule type" value="Genomic_DNA"/>
</dbReference>
<name>A0ACB7VCA0_DIOAL</name>
<comment type="caution">
    <text evidence="1">The sequence shown here is derived from an EMBL/GenBank/DDBJ whole genome shotgun (WGS) entry which is preliminary data.</text>
</comment>
<reference evidence="2" key="1">
    <citation type="journal article" date="2022" name="Nat. Commun.">
        <title>Chromosome evolution and the genetic basis of agronomically important traits in greater yam.</title>
        <authorList>
            <person name="Bredeson J.V."/>
            <person name="Lyons J.B."/>
            <person name="Oniyinde I.O."/>
            <person name="Okereke N.R."/>
            <person name="Kolade O."/>
            <person name="Nnabue I."/>
            <person name="Nwadili C.O."/>
            <person name="Hribova E."/>
            <person name="Parker M."/>
            <person name="Nwogha J."/>
            <person name="Shu S."/>
            <person name="Carlson J."/>
            <person name="Kariba R."/>
            <person name="Muthemba S."/>
            <person name="Knop K."/>
            <person name="Barton G.J."/>
            <person name="Sherwood A.V."/>
            <person name="Lopez-Montes A."/>
            <person name="Asiedu R."/>
            <person name="Jamnadass R."/>
            <person name="Muchugi A."/>
            <person name="Goodstein D."/>
            <person name="Egesi C.N."/>
            <person name="Featherston J."/>
            <person name="Asfaw A."/>
            <person name="Simpson G.G."/>
            <person name="Dolezel J."/>
            <person name="Hendre P.S."/>
            <person name="Van Deynze A."/>
            <person name="Kumar P.L."/>
            <person name="Obidiegwu J.E."/>
            <person name="Bhattacharjee R."/>
            <person name="Rokhsar D.S."/>
        </authorList>
    </citation>
    <scope>NUCLEOTIDE SEQUENCE [LARGE SCALE GENOMIC DNA]</scope>
    <source>
        <strain evidence="2">cv. TDa95/00328</strain>
    </source>
</reference>
<organism evidence="1 2">
    <name type="scientific">Dioscorea alata</name>
    <name type="common">Purple yam</name>
    <dbReference type="NCBI Taxonomy" id="55571"/>
    <lineage>
        <taxon>Eukaryota</taxon>
        <taxon>Viridiplantae</taxon>
        <taxon>Streptophyta</taxon>
        <taxon>Embryophyta</taxon>
        <taxon>Tracheophyta</taxon>
        <taxon>Spermatophyta</taxon>
        <taxon>Magnoliopsida</taxon>
        <taxon>Liliopsida</taxon>
        <taxon>Dioscoreales</taxon>
        <taxon>Dioscoreaceae</taxon>
        <taxon>Dioscorea</taxon>
    </lineage>
</organism>
<sequence>MSSVPPAPPSPSTQTHGELSTFLALPTSSHPSIKLLNGAM</sequence>
<protein>
    <submittedName>
        <fullName evidence="1">Uncharacterized protein</fullName>
    </submittedName>
</protein>
<accession>A0ACB7VCA0</accession>
<keyword evidence="2" id="KW-1185">Reference proteome</keyword>
<proteinExistence type="predicted"/>